<dbReference type="EMBL" id="LRGB01000248">
    <property type="protein sequence ID" value="KZS20057.1"/>
    <property type="molecule type" value="Genomic_DNA"/>
</dbReference>
<dbReference type="AlphaFoldDB" id="A0A0N7ZIF7"/>
<evidence type="ECO:0000313" key="1">
    <source>
        <dbReference type="EMBL" id="JAI81120.1"/>
    </source>
</evidence>
<reference evidence="1" key="1">
    <citation type="submission" date="2015-10" db="EMBL/GenBank/DDBJ databases">
        <title>Daphnia magna gene sets from two clonal populations assembled and annotated with EvidentialGene.</title>
        <authorList>
            <person name="Gilbert D."/>
            <person name="Podicheti R."/>
            <person name="Orsini L."/>
            <person name="Colbourne J."/>
            <person name="Pfrender M."/>
        </authorList>
    </citation>
    <scope>NUCLEOTIDE SEQUENCE</scope>
</reference>
<accession>A0A0N7ZIF7</accession>
<keyword evidence="3" id="KW-1185">Reference proteome</keyword>
<protein>
    <submittedName>
        <fullName evidence="1">Uncharacterized protein</fullName>
    </submittedName>
</protein>
<gene>
    <name evidence="2" type="ORF">APZ42_013384</name>
</gene>
<reference evidence="2 3" key="3">
    <citation type="submission" date="2016-03" db="EMBL/GenBank/DDBJ databases">
        <title>EvidentialGene: Evidence-directed Construction of Genes on Genomes.</title>
        <authorList>
            <person name="Gilbert D.G."/>
            <person name="Choi J.-H."/>
            <person name="Mockaitis K."/>
            <person name="Colbourne J."/>
            <person name="Pfrender M."/>
        </authorList>
    </citation>
    <scope>NUCLEOTIDE SEQUENCE [LARGE SCALE GENOMIC DNA]</scope>
    <source>
        <strain evidence="2 3">Xinb3</strain>
        <tissue evidence="2">Complete organism</tissue>
    </source>
</reference>
<proteinExistence type="predicted"/>
<dbReference type="Proteomes" id="UP000076858">
    <property type="component" value="Unassembled WGS sequence"/>
</dbReference>
<sequence length="135" mass="15641">MRESSWHLLRSIKGTESFSISFHFLLKNKRENTLSVIDCLLVLVVPMRKTSPMIPSLKRENVRVVCRPLLLCNAARESNSSSPTSLLRQSDWVAIFPYYTIRMEKKSRLIKKKTVASKWKWTALQVAKQFPASCR</sequence>
<organism evidence="1">
    <name type="scientific">Daphnia magna</name>
    <dbReference type="NCBI Taxonomy" id="35525"/>
    <lineage>
        <taxon>Eukaryota</taxon>
        <taxon>Metazoa</taxon>
        <taxon>Ecdysozoa</taxon>
        <taxon>Arthropoda</taxon>
        <taxon>Crustacea</taxon>
        <taxon>Branchiopoda</taxon>
        <taxon>Diplostraca</taxon>
        <taxon>Cladocera</taxon>
        <taxon>Anomopoda</taxon>
        <taxon>Daphniidae</taxon>
        <taxon>Daphnia</taxon>
    </lineage>
</organism>
<evidence type="ECO:0000313" key="2">
    <source>
        <dbReference type="EMBL" id="KZS20057.1"/>
    </source>
</evidence>
<dbReference type="EMBL" id="GDIP01242281">
    <property type="protein sequence ID" value="JAI81120.1"/>
    <property type="molecule type" value="Transcribed_RNA"/>
</dbReference>
<evidence type="ECO:0000313" key="3">
    <source>
        <dbReference type="Proteomes" id="UP000076858"/>
    </source>
</evidence>
<name>A0A0N7ZIF7_9CRUS</name>
<reference evidence="1" key="2">
    <citation type="submission" date="2015-10" db="EMBL/GenBank/DDBJ databases">
        <authorList>
            <person name="Gilbert D.G."/>
        </authorList>
    </citation>
    <scope>NUCLEOTIDE SEQUENCE</scope>
</reference>